<evidence type="ECO:0000313" key="2">
    <source>
        <dbReference type="EMBL" id="KAK9762264.1"/>
    </source>
</evidence>
<organism evidence="2 3">
    <name type="scientific">Basidiobolus ranarum</name>
    <dbReference type="NCBI Taxonomy" id="34480"/>
    <lineage>
        <taxon>Eukaryota</taxon>
        <taxon>Fungi</taxon>
        <taxon>Fungi incertae sedis</taxon>
        <taxon>Zoopagomycota</taxon>
        <taxon>Entomophthoromycotina</taxon>
        <taxon>Basidiobolomycetes</taxon>
        <taxon>Basidiobolales</taxon>
        <taxon>Basidiobolaceae</taxon>
        <taxon>Basidiobolus</taxon>
    </lineage>
</organism>
<name>A0ABR2WL67_9FUNG</name>
<sequence length="279" mass="31718">MGLFSFVPGKFRNASLVLILASLLLCTAMYNDPDFPNWNIGPVKSFESDIMIPDGMDAPTTYWNVAGFGTGYFGMQTWYPGQERVFIFSVWNLKDTSTEVIKMGENVWHTPFYEMGGWGNHAFMHYEWQTNVTYRLKIEADWVGNDTIFTATFKVDNEWHFFASIRGINFGKYGLNYGTGIYQFLEDFEGTVNLTRKGIYSRQCYRLEGSDFCYPNWGGFISQACCIPCWGSGVIPSGDGTYLAFDGDPVGTEDCNHVVGVWLNYNHCAMEEFSREING</sequence>
<reference evidence="2 3" key="1">
    <citation type="submission" date="2023-04" db="EMBL/GenBank/DDBJ databases">
        <title>Genome of Basidiobolus ranarum AG-B5.</title>
        <authorList>
            <person name="Stajich J.E."/>
            <person name="Carter-House D."/>
            <person name="Gryganskyi A."/>
        </authorList>
    </citation>
    <scope>NUCLEOTIDE SEQUENCE [LARGE SCALE GENOMIC DNA]</scope>
    <source>
        <strain evidence="2 3">AG-B5</strain>
    </source>
</reference>
<evidence type="ECO:0000256" key="1">
    <source>
        <dbReference type="SAM" id="SignalP"/>
    </source>
</evidence>
<proteinExistence type="predicted"/>
<protein>
    <recommendedName>
        <fullName evidence="4">DUF5077 domain-containing protein</fullName>
    </recommendedName>
</protein>
<dbReference type="Proteomes" id="UP001479436">
    <property type="component" value="Unassembled WGS sequence"/>
</dbReference>
<evidence type="ECO:0008006" key="4">
    <source>
        <dbReference type="Google" id="ProtNLM"/>
    </source>
</evidence>
<evidence type="ECO:0000313" key="3">
    <source>
        <dbReference type="Proteomes" id="UP001479436"/>
    </source>
</evidence>
<dbReference type="Pfam" id="PF11958">
    <property type="entry name" value="DUF3472"/>
    <property type="match status" value="1"/>
</dbReference>
<comment type="caution">
    <text evidence="2">The sequence shown here is derived from an EMBL/GenBank/DDBJ whole genome shotgun (WGS) entry which is preliminary data.</text>
</comment>
<keyword evidence="3" id="KW-1185">Reference proteome</keyword>
<dbReference type="EMBL" id="JASJQH010001025">
    <property type="protein sequence ID" value="KAK9762264.1"/>
    <property type="molecule type" value="Genomic_DNA"/>
</dbReference>
<dbReference type="InterPro" id="IPR021862">
    <property type="entry name" value="DUF3472"/>
</dbReference>
<feature type="chain" id="PRO_5045676715" description="DUF5077 domain-containing protein" evidence="1">
    <location>
        <begin position="29"/>
        <end position="279"/>
    </location>
</feature>
<gene>
    <name evidence="2" type="ORF">K7432_012174</name>
</gene>
<feature type="signal peptide" evidence="1">
    <location>
        <begin position="1"/>
        <end position="28"/>
    </location>
</feature>
<keyword evidence="1" id="KW-0732">Signal</keyword>
<accession>A0ABR2WL67</accession>